<dbReference type="PANTHER" id="PTHR47219">
    <property type="entry name" value="RAB GTPASE-ACTIVATING PROTEIN 1-LIKE"/>
    <property type="match status" value="1"/>
</dbReference>
<keyword evidence="2" id="KW-0175">Coiled coil</keyword>
<proteinExistence type="predicted"/>
<dbReference type="InterPro" id="IPR035969">
    <property type="entry name" value="Rab-GAP_TBC_sf"/>
</dbReference>
<feature type="coiled-coil region" evidence="2">
    <location>
        <begin position="409"/>
        <end position="454"/>
    </location>
</feature>
<evidence type="ECO:0000313" key="5">
    <source>
        <dbReference type="EMBL" id="KAL3313401.1"/>
    </source>
</evidence>
<dbReference type="GO" id="GO:0005096">
    <property type="term" value="F:GTPase activator activity"/>
    <property type="evidence" value="ECO:0007669"/>
    <property type="project" value="UniProtKB-KW"/>
</dbReference>
<dbReference type="EMBL" id="JBJKFK010001315">
    <property type="protein sequence ID" value="KAL3313401.1"/>
    <property type="molecule type" value="Genomic_DNA"/>
</dbReference>
<feature type="domain" description="Rab-GAP TBC" evidence="4">
    <location>
        <begin position="11"/>
        <end position="196"/>
    </location>
</feature>
<feature type="compositionally biased region" description="Polar residues" evidence="3">
    <location>
        <begin position="369"/>
        <end position="400"/>
    </location>
</feature>
<dbReference type="Gene3D" id="1.10.472.80">
    <property type="entry name" value="Ypt/Rab-GAP domain of gyp1p, domain 3"/>
    <property type="match status" value="1"/>
</dbReference>
<dbReference type="FunFam" id="1.10.8.270:FF:000001">
    <property type="entry name" value="TBC1 domain family member 1"/>
    <property type="match status" value="1"/>
</dbReference>
<organism evidence="5 6">
    <name type="scientific">Cichlidogyrus casuarinus</name>
    <dbReference type="NCBI Taxonomy" id="1844966"/>
    <lineage>
        <taxon>Eukaryota</taxon>
        <taxon>Metazoa</taxon>
        <taxon>Spiralia</taxon>
        <taxon>Lophotrochozoa</taxon>
        <taxon>Platyhelminthes</taxon>
        <taxon>Monogenea</taxon>
        <taxon>Monopisthocotylea</taxon>
        <taxon>Dactylogyridea</taxon>
        <taxon>Ancyrocephalidae</taxon>
        <taxon>Cichlidogyrus</taxon>
    </lineage>
</organism>
<dbReference type="Gene3D" id="1.10.8.270">
    <property type="entry name" value="putative rabgap domain of human tbc1 domain family member 14 like domains"/>
    <property type="match status" value="1"/>
</dbReference>
<dbReference type="SMART" id="SM00164">
    <property type="entry name" value="TBC"/>
    <property type="match status" value="1"/>
</dbReference>
<dbReference type="Proteomes" id="UP001626550">
    <property type="component" value="Unassembled WGS sequence"/>
</dbReference>
<feature type="region of interest" description="Disordered" evidence="3">
    <location>
        <begin position="368"/>
        <end position="409"/>
    </location>
</feature>
<protein>
    <recommendedName>
        <fullName evidence="4">Rab-GAP TBC domain-containing protein</fullName>
    </recommendedName>
</protein>
<evidence type="ECO:0000256" key="1">
    <source>
        <dbReference type="ARBA" id="ARBA00022468"/>
    </source>
</evidence>
<evidence type="ECO:0000256" key="3">
    <source>
        <dbReference type="SAM" id="MobiDB-lite"/>
    </source>
</evidence>
<reference evidence="5 6" key="1">
    <citation type="submission" date="2024-11" db="EMBL/GenBank/DDBJ databases">
        <title>Adaptive evolution of stress response genes in parasites aligns with host niche diversity.</title>
        <authorList>
            <person name="Hahn C."/>
            <person name="Resl P."/>
        </authorList>
    </citation>
    <scope>NUCLEOTIDE SEQUENCE [LARGE SCALE GENOMIC DNA]</scope>
    <source>
        <strain evidence="5">EGGRZ-B1_66</strain>
        <tissue evidence="5">Body</tissue>
    </source>
</reference>
<gene>
    <name evidence="5" type="ORF">Ciccas_007999</name>
</gene>
<dbReference type="InterPro" id="IPR000195">
    <property type="entry name" value="Rab-GAP-TBC_dom"/>
</dbReference>
<name>A0ABD2Q5D0_9PLAT</name>
<dbReference type="Pfam" id="PF00566">
    <property type="entry name" value="RabGAP-TBC"/>
    <property type="match status" value="1"/>
</dbReference>
<feature type="coiled-coil region" evidence="2">
    <location>
        <begin position="274"/>
        <end position="328"/>
    </location>
</feature>
<dbReference type="InterPro" id="IPR050302">
    <property type="entry name" value="Rab_GAP_TBC_domain"/>
</dbReference>
<comment type="caution">
    <text evidence="5">The sequence shown here is derived from an EMBL/GenBank/DDBJ whole genome shotgun (WGS) entry which is preliminary data.</text>
</comment>
<dbReference type="PROSITE" id="PS50086">
    <property type="entry name" value="TBC_RABGAP"/>
    <property type="match status" value="1"/>
</dbReference>
<sequence length="513" mass="59413">MTKVPELLHKGVPVAFRPFVWQHCCGAFESPLINAYKNYLDTNSPCERQIKRDINRTFPTHEKFKTKDGDGQTSLFNVVKAYSIYDREVGYCQGSAFIVGLLLIQMPEEEAFACFVQFMYKYQLRDLYKPDMAMLGVRMYQLDGLVEEYMPDLYLHFIQYQFPSSLYASGWFLTLFSISIGIEFSIRVIDLFLCEGIDIVFKVALAILKLNEQTLLSMDMEAMLIVGYFLNPLTRIQCLQHDLAESMNNPDLQAELFAMTKTFRLNPRTMKRMEKEYQNRVNQEREEQIELKDSKQITEQLINTQIKRANENEQLQELRNELTKTHSELSYYRDGISLAGEDELAMRNANEDQSSCYNIPAIPLEELNTPCSPTKDSLQSQFGSLPSQLGFKSSSSQTDSPPADPRPRATNLHNELRMAKRKITLLEQQLTDLCEDREKRRADLEAELMRLKKREAKSLLRVDECESRLLEIEKLWSAATYSPSSCFISFISDQLRKQASSLLAFYRIHSLPY</sequence>
<dbReference type="SUPFAM" id="SSF47923">
    <property type="entry name" value="Ypt/Rab-GAP domain of gyp1p"/>
    <property type="match status" value="2"/>
</dbReference>
<evidence type="ECO:0000313" key="6">
    <source>
        <dbReference type="Proteomes" id="UP001626550"/>
    </source>
</evidence>
<evidence type="ECO:0000259" key="4">
    <source>
        <dbReference type="PROSITE" id="PS50086"/>
    </source>
</evidence>
<accession>A0ABD2Q5D0</accession>
<dbReference type="PANTHER" id="PTHR47219:SF22">
    <property type="entry name" value="RAB-GAP TBC DOMAIN-CONTAINING PROTEIN"/>
    <property type="match status" value="1"/>
</dbReference>
<dbReference type="AlphaFoldDB" id="A0ABD2Q5D0"/>
<evidence type="ECO:0000256" key="2">
    <source>
        <dbReference type="SAM" id="Coils"/>
    </source>
</evidence>
<keyword evidence="1" id="KW-0343">GTPase activation</keyword>
<keyword evidence="6" id="KW-1185">Reference proteome</keyword>